<dbReference type="OMA" id="WNDAPEN"/>
<evidence type="ECO:0000313" key="1">
    <source>
        <dbReference type="EnsemblProtists" id="PYU1_T002821"/>
    </source>
</evidence>
<dbReference type="HOGENOM" id="CLU_1149763_0_0_1"/>
<protein>
    <submittedName>
        <fullName evidence="1">Uncharacterized protein</fullName>
    </submittedName>
</protein>
<organism evidence="1 2">
    <name type="scientific">Globisporangium ultimum (strain ATCC 200006 / CBS 805.95 / DAOM BR144)</name>
    <name type="common">Pythium ultimum</name>
    <dbReference type="NCBI Taxonomy" id="431595"/>
    <lineage>
        <taxon>Eukaryota</taxon>
        <taxon>Sar</taxon>
        <taxon>Stramenopiles</taxon>
        <taxon>Oomycota</taxon>
        <taxon>Peronosporomycetes</taxon>
        <taxon>Pythiales</taxon>
        <taxon>Pythiaceae</taxon>
        <taxon>Globisporangium</taxon>
    </lineage>
</organism>
<dbReference type="eggNOG" id="ENOG502RWT7">
    <property type="taxonomic scope" value="Eukaryota"/>
</dbReference>
<dbReference type="InParanoid" id="K3WCY0"/>
<reference evidence="2" key="2">
    <citation type="submission" date="2010-04" db="EMBL/GenBank/DDBJ databases">
        <authorList>
            <person name="Buell R."/>
            <person name="Hamilton J."/>
            <person name="Hostetler J."/>
        </authorList>
    </citation>
    <scope>NUCLEOTIDE SEQUENCE [LARGE SCALE GENOMIC DNA]</scope>
    <source>
        <strain evidence="2">DAOM:BR144</strain>
    </source>
</reference>
<evidence type="ECO:0000313" key="2">
    <source>
        <dbReference type="Proteomes" id="UP000019132"/>
    </source>
</evidence>
<name>K3WCY0_GLOUD</name>
<reference evidence="2" key="1">
    <citation type="journal article" date="2010" name="Genome Biol.">
        <title>Genome sequence of the necrotrophic plant pathogen Pythium ultimum reveals original pathogenicity mechanisms and effector repertoire.</title>
        <authorList>
            <person name="Levesque C.A."/>
            <person name="Brouwer H."/>
            <person name="Cano L."/>
            <person name="Hamilton J.P."/>
            <person name="Holt C."/>
            <person name="Huitema E."/>
            <person name="Raffaele S."/>
            <person name="Robideau G.P."/>
            <person name="Thines M."/>
            <person name="Win J."/>
            <person name="Zerillo M.M."/>
            <person name="Beakes G.W."/>
            <person name="Boore J.L."/>
            <person name="Busam D."/>
            <person name="Dumas B."/>
            <person name="Ferriera S."/>
            <person name="Fuerstenberg S.I."/>
            <person name="Gachon C.M."/>
            <person name="Gaulin E."/>
            <person name="Govers F."/>
            <person name="Grenville-Briggs L."/>
            <person name="Horner N."/>
            <person name="Hostetler J."/>
            <person name="Jiang R.H."/>
            <person name="Johnson J."/>
            <person name="Krajaejun T."/>
            <person name="Lin H."/>
            <person name="Meijer H.J."/>
            <person name="Moore B."/>
            <person name="Morris P."/>
            <person name="Phuntmart V."/>
            <person name="Puiu D."/>
            <person name="Shetty J."/>
            <person name="Stajich J.E."/>
            <person name="Tripathy S."/>
            <person name="Wawra S."/>
            <person name="van West P."/>
            <person name="Whitty B.R."/>
            <person name="Coutinho P.M."/>
            <person name="Henrissat B."/>
            <person name="Martin F."/>
            <person name="Thomas P.D."/>
            <person name="Tyler B.M."/>
            <person name="De Vries R.P."/>
            <person name="Kamoun S."/>
            <person name="Yandell M."/>
            <person name="Tisserat N."/>
            <person name="Buell C.R."/>
        </authorList>
    </citation>
    <scope>NUCLEOTIDE SEQUENCE</scope>
    <source>
        <strain evidence="2">DAOM:BR144</strain>
    </source>
</reference>
<sequence length="242" mass="27291">TLFGGEDGDASWGPVTLCGQIEHVHFERWLELHEGVLWCWQYEPTSPTFGQVVLYSQRTRDHHAVAQIENQIRYQIVEAGRYPHAVRSSDTPGYVPWNVGDRCQALIGWIACKNHRNGSVLTLFIETASKNESLKHLRETLQCWTSLRTTQIAIGVKTFASSTCRVEIIHVRDMENADVIHSHEVEFGKDALSQSSSLLPKQLSFSLKLLYVGGFFPASLEGHEVDGIVIDSMELCNRYFSG</sequence>
<dbReference type="Proteomes" id="UP000019132">
    <property type="component" value="Unassembled WGS sequence"/>
</dbReference>
<reference evidence="1" key="3">
    <citation type="submission" date="2015-02" db="UniProtKB">
        <authorList>
            <consortium name="EnsemblProtists"/>
        </authorList>
    </citation>
    <scope>IDENTIFICATION</scope>
    <source>
        <strain evidence="1">DAOM BR144</strain>
    </source>
</reference>
<dbReference type="EnsemblProtists" id="PYU1_T002821">
    <property type="protein sequence ID" value="PYU1_T002821"/>
    <property type="gene ID" value="PYU1_G002818"/>
</dbReference>
<dbReference type="VEuPathDB" id="FungiDB:PYU1_G002818"/>
<keyword evidence="2" id="KW-1185">Reference proteome</keyword>
<proteinExistence type="predicted"/>
<accession>K3WCY0</accession>
<dbReference type="AlphaFoldDB" id="K3WCY0"/>
<dbReference type="EMBL" id="GL376628">
    <property type="status" value="NOT_ANNOTATED_CDS"/>
    <property type="molecule type" value="Genomic_DNA"/>
</dbReference>